<evidence type="ECO:0000313" key="1">
    <source>
        <dbReference type="EMBL" id="KAG9390591.1"/>
    </source>
</evidence>
<dbReference type="NCBIfam" id="TIGR01549">
    <property type="entry name" value="HAD-SF-IA-v1"/>
    <property type="match status" value="1"/>
</dbReference>
<dbReference type="SFLD" id="SFLDS00003">
    <property type="entry name" value="Haloacid_Dehalogenase"/>
    <property type="match status" value="1"/>
</dbReference>
<dbReference type="Pfam" id="PF13419">
    <property type="entry name" value="HAD_2"/>
    <property type="match status" value="1"/>
</dbReference>
<sequence length="225" mass="24651">MPSINEYEYYMFDFDGTIFDSFPLSVVSGAETMAKFRPGSPTVTDAWVKVNMGQTLPSFVRDMLGCSGTPATDDEVVEATAFFCQHQADFGQMYARIFDGSREAMQKLKQAGKRISIVTSRTNQTLLPYLDVFGLAEFVDSVVTPDTVKNHKPDPESIDLACEQMGVTDRHAAIMVGDMPTDILAGVAGGVDTCMVGWANILQVKTPEDLEPKPTHIVSSMLDFV</sequence>
<dbReference type="GO" id="GO:0006281">
    <property type="term" value="P:DNA repair"/>
    <property type="evidence" value="ECO:0007669"/>
    <property type="project" value="TreeGrafter"/>
</dbReference>
<evidence type="ECO:0000313" key="2">
    <source>
        <dbReference type="Proteomes" id="UP000717585"/>
    </source>
</evidence>
<dbReference type="PANTHER" id="PTHR43434:SF1">
    <property type="entry name" value="PHOSPHOGLYCOLATE PHOSPHATASE"/>
    <property type="match status" value="1"/>
</dbReference>
<dbReference type="GO" id="GO:0008967">
    <property type="term" value="F:phosphoglycolate phosphatase activity"/>
    <property type="evidence" value="ECO:0007669"/>
    <property type="project" value="TreeGrafter"/>
</dbReference>
<dbReference type="InterPro" id="IPR006439">
    <property type="entry name" value="HAD-SF_hydro_IA"/>
</dbReference>
<dbReference type="Gene3D" id="1.10.150.240">
    <property type="entry name" value="Putative phosphatase, domain 2"/>
    <property type="match status" value="1"/>
</dbReference>
<dbReference type="Gene3D" id="3.40.50.1000">
    <property type="entry name" value="HAD superfamily/HAD-like"/>
    <property type="match status" value="1"/>
</dbReference>
<name>A0A8J6BUQ3_9EUKA</name>
<comment type="caution">
    <text evidence="1">The sequence shown here is derived from an EMBL/GenBank/DDBJ whole genome shotgun (WGS) entry which is preliminary data.</text>
</comment>
<dbReference type="SFLD" id="SFLDG01129">
    <property type="entry name" value="C1.5:_HAD__Beta-PGM__Phosphata"/>
    <property type="match status" value="1"/>
</dbReference>
<protein>
    <submittedName>
        <fullName evidence="1">Haloacid dehalogenase-like hydrolase</fullName>
    </submittedName>
</protein>
<dbReference type="InterPro" id="IPR023214">
    <property type="entry name" value="HAD_sf"/>
</dbReference>
<dbReference type="GO" id="GO:0005829">
    <property type="term" value="C:cytosol"/>
    <property type="evidence" value="ECO:0007669"/>
    <property type="project" value="TreeGrafter"/>
</dbReference>
<gene>
    <name evidence="1" type="ORF">J8273_7942</name>
</gene>
<keyword evidence="1" id="KW-0378">Hydrolase</keyword>
<dbReference type="AlphaFoldDB" id="A0A8J6BUQ3"/>
<dbReference type="InterPro" id="IPR023198">
    <property type="entry name" value="PGP-like_dom2"/>
</dbReference>
<dbReference type="InterPro" id="IPR041492">
    <property type="entry name" value="HAD_2"/>
</dbReference>
<dbReference type="EMBL" id="JAHDYR010000064">
    <property type="protein sequence ID" value="KAG9390591.1"/>
    <property type="molecule type" value="Genomic_DNA"/>
</dbReference>
<keyword evidence="2" id="KW-1185">Reference proteome</keyword>
<dbReference type="OrthoDB" id="47007at2759"/>
<dbReference type="InterPro" id="IPR036412">
    <property type="entry name" value="HAD-like_sf"/>
</dbReference>
<organism evidence="1 2">
    <name type="scientific">Carpediemonas membranifera</name>
    <dbReference type="NCBI Taxonomy" id="201153"/>
    <lineage>
        <taxon>Eukaryota</taxon>
        <taxon>Metamonada</taxon>
        <taxon>Carpediemonas-like organisms</taxon>
        <taxon>Carpediemonas</taxon>
    </lineage>
</organism>
<dbReference type="Proteomes" id="UP000717585">
    <property type="component" value="Unassembled WGS sequence"/>
</dbReference>
<accession>A0A8J6BUQ3</accession>
<dbReference type="SUPFAM" id="SSF56784">
    <property type="entry name" value="HAD-like"/>
    <property type="match status" value="1"/>
</dbReference>
<dbReference type="PANTHER" id="PTHR43434">
    <property type="entry name" value="PHOSPHOGLYCOLATE PHOSPHATASE"/>
    <property type="match status" value="1"/>
</dbReference>
<proteinExistence type="predicted"/>
<dbReference type="InterPro" id="IPR050155">
    <property type="entry name" value="HAD-like_hydrolase_sf"/>
</dbReference>
<reference evidence="1" key="1">
    <citation type="submission" date="2021-05" db="EMBL/GenBank/DDBJ databases">
        <title>A free-living protist that lacks canonical eukaryotic 1 DNA replication and segregation systems.</title>
        <authorList>
            <person name="Salas-Leiva D.E."/>
            <person name="Tromer E.C."/>
            <person name="Curtis B.A."/>
            <person name="Jerlstrom-Hultqvist J."/>
            <person name="Kolisko M."/>
            <person name="Yi Z."/>
            <person name="Salas-Leiva J.S."/>
            <person name="Gallot-Lavallee L."/>
            <person name="Kops G.J.P.L."/>
            <person name="Archibald J.M."/>
            <person name="Simpson A.G.B."/>
            <person name="Roger A.J."/>
        </authorList>
    </citation>
    <scope>NUCLEOTIDE SEQUENCE</scope>
    <source>
        <strain evidence="1">BICM</strain>
    </source>
</reference>